<dbReference type="Gene3D" id="1.10.10.60">
    <property type="entry name" value="Homeodomain-like"/>
    <property type="match status" value="1"/>
</dbReference>
<feature type="region of interest" description="Disordered" evidence="5">
    <location>
        <begin position="1"/>
        <end position="27"/>
    </location>
</feature>
<dbReference type="InterPro" id="IPR001356">
    <property type="entry name" value="HD"/>
</dbReference>
<evidence type="ECO:0000313" key="8">
    <source>
        <dbReference type="Proteomes" id="UP000271241"/>
    </source>
</evidence>
<comment type="subcellular location">
    <subcellularLocation>
        <location evidence="3 4">Nucleus</location>
    </subcellularLocation>
</comment>
<dbReference type="EMBL" id="KZ992474">
    <property type="protein sequence ID" value="RKP10026.1"/>
    <property type="molecule type" value="Genomic_DNA"/>
</dbReference>
<dbReference type="PRINTS" id="PR00031">
    <property type="entry name" value="HTHREPRESSR"/>
</dbReference>
<dbReference type="GO" id="GO:0000978">
    <property type="term" value="F:RNA polymerase II cis-regulatory region sequence-specific DNA binding"/>
    <property type="evidence" value="ECO:0007669"/>
    <property type="project" value="TreeGrafter"/>
</dbReference>
<accession>A0A4P9XUX3</accession>
<gene>
    <name evidence="7" type="ORF">THASP1DRAFT_13419</name>
</gene>
<dbReference type="PANTHER" id="PTHR24324:SF9">
    <property type="entry name" value="HOMEOBOX DOMAIN-CONTAINING PROTEIN"/>
    <property type="match status" value="1"/>
</dbReference>
<dbReference type="GO" id="GO:0005634">
    <property type="term" value="C:nucleus"/>
    <property type="evidence" value="ECO:0007669"/>
    <property type="project" value="UniProtKB-SubCell"/>
</dbReference>
<dbReference type="STRING" id="78915.A0A4P9XUX3"/>
<keyword evidence="3 4" id="KW-0539">Nucleus</keyword>
<evidence type="ECO:0000256" key="2">
    <source>
        <dbReference type="ARBA" id="ARBA00023155"/>
    </source>
</evidence>
<dbReference type="GO" id="GO:0006357">
    <property type="term" value="P:regulation of transcription by RNA polymerase II"/>
    <property type="evidence" value="ECO:0007669"/>
    <property type="project" value="TreeGrafter"/>
</dbReference>
<dbReference type="CDD" id="cd00086">
    <property type="entry name" value="homeodomain"/>
    <property type="match status" value="1"/>
</dbReference>
<evidence type="ECO:0000256" key="1">
    <source>
        <dbReference type="ARBA" id="ARBA00023125"/>
    </source>
</evidence>
<feature type="DNA-binding region" description="Homeobox" evidence="3">
    <location>
        <begin position="17"/>
        <end position="76"/>
    </location>
</feature>
<dbReference type="PROSITE" id="PS50071">
    <property type="entry name" value="HOMEOBOX_2"/>
    <property type="match status" value="1"/>
</dbReference>
<dbReference type="InterPro" id="IPR000047">
    <property type="entry name" value="HTH_motif"/>
</dbReference>
<dbReference type="Pfam" id="PF00046">
    <property type="entry name" value="Homeodomain"/>
    <property type="match status" value="1"/>
</dbReference>
<protein>
    <submittedName>
        <fullName evidence="7">Homeodomain-like protein</fullName>
    </submittedName>
</protein>
<name>A0A4P9XUX3_9FUNG</name>
<organism evidence="7 8">
    <name type="scientific">Thamnocephalis sphaerospora</name>
    <dbReference type="NCBI Taxonomy" id="78915"/>
    <lineage>
        <taxon>Eukaryota</taxon>
        <taxon>Fungi</taxon>
        <taxon>Fungi incertae sedis</taxon>
        <taxon>Zoopagomycota</taxon>
        <taxon>Zoopagomycotina</taxon>
        <taxon>Zoopagomycetes</taxon>
        <taxon>Zoopagales</taxon>
        <taxon>Sigmoideomycetaceae</taxon>
        <taxon>Thamnocephalis</taxon>
    </lineage>
</organism>
<keyword evidence="2 3" id="KW-0371">Homeobox</keyword>
<dbReference type="GO" id="GO:0030154">
    <property type="term" value="P:cell differentiation"/>
    <property type="evidence" value="ECO:0007669"/>
    <property type="project" value="TreeGrafter"/>
</dbReference>
<evidence type="ECO:0000259" key="6">
    <source>
        <dbReference type="PROSITE" id="PS50071"/>
    </source>
</evidence>
<feature type="compositionally biased region" description="Polar residues" evidence="5">
    <location>
        <begin position="1"/>
        <end position="10"/>
    </location>
</feature>
<sequence length="83" mass="10286">MHSQHRQQPQVGHESWERPKRRRATTHQLTELEQVFQRTFYPTTAERHELARRLGMTPRRVQIWFQNQRQKIAKKEQDERVVR</sequence>
<evidence type="ECO:0000256" key="3">
    <source>
        <dbReference type="PROSITE-ProRule" id="PRU00108"/>
    </source>
</evidence>
<dbReference type="InterPro" id="IPR009057">
    <property type="entry name" value="Homeodomain-like_sf"/>
</dbReference>
<feature type="non-terminal residue" evidence="7">
    <location>
        <position position="83"/>
    </location>
</feature>
<dbReference type="PANTHER" id="PTHR24324">
    <property type="entry name" value="HOMEOBOX PROTEIN HHEX"/>
    <property type="match status" value="1"/>
</dbReference>
<evidence type="ECO:0000256" key="5">
    <source>
        <dbReference type="SAM" id="MobiDB-lite"/>
    </source>
</evidence>
<reference evidence="8" key="1">
    <citation type="journal article" date="2018" name="Nat. Microbiol.">
        <title>Leveraging single-cell genomics to expand the fungal tree of life.</title>
        <authorList>
            <person name="Ahrendt S.R."/>
            <person name="Quandt C.A."/>
            <person name="Ciobanu D."/>
            <person name="Clum A."/>
            <person name="Salamov A."/>
            <person name="Andreopoulos B."/>
            <person name="Cheng J.F."/>
            <person name="Woyke T."/>
            <person name="Pelin A."/>
            <person name="Henrissat B."/>
            <person name="Reynolds N.K."/>
            <person name="Benny G.L."/>
            <person name="Smith M.E."/>
            <person name="James T.Y."/>
            <person name="Grigoriev I.V."/>
        </authorList>
    </citation>
    <scope>NUCLEOTIDE SEQUENCE [LARGE SCALE GENOMIC DNA]</scope>
    <source>
        <strain evidence="8">RSA 1356</strain>
    </source>
</reference>
<dbReference type="AlphaFoldDB" id="A0A4P9XUX3"/>
<dbReference type="Proteomes" id="UP000271241">
    <property type="component" value="Unassembled WGS sequence"/>
</dbReference>
<dbReference type="SMART" id="SM00389">
    <property type="entry name" value="HOX"/>
    <property type="match status" value="1"/>
</dbReference>
<feature type="domain" description="Homeobox" evidence="6">
    <location>
        <begin position="15"/>
        <end position="75"/>
    </location>
</feature>
<evidence type="ECO:0000256" key="4">
    <source>
        <dbReference type="RuleBase" id="RU000682"/>
    </source>
</evidence>
<dbReference type="SUPFAM" id="SSF46689">
    <property type="entry name" value="Homeodomain-like"/>
    <property type="match status" value="1"/>
</dbReference>
<proteinExistence type="predicted"/>
<evidence type="ECO:0000313" key="7">
    <source>
        <dbReference type="EMBL" id="RKP10026.1"/>
    </source>
</evidence>
<dbReference type="OrthoDB" id="6159439at2759"/>
<dbReference type="InterPro" id="IPR051000">
    <property type="entry name" value="Homeobox_DNA-bind_prot"/>
</dbReference>
<keyword evidence="8" id="KW-1185">Reference proteome</keyword>
<keyword evidence="1 3" id="KW-0238">DNA-binding</keyword>